<dbReference type="EMBL" id="MNYY01000055">
    <property type="protein sequence ID" value="OIP71950.1"/>
    <property type="molecule type" value="Genomic_DNA"/>
</dbReference>
<keyword evidence="6" id="KW-0406">Ion transport</keyword>
<comment type="caution">
    <text evidence="9">The sequence shown here is derived from an EMBL/GenBank/DDBJ whole genome shotgun (WGS) entry which is preliminary data.</text>
</comment>
<reference evidence="9 12" key="1">
    <citation type="journal article" date="2016" name="Environ. Microbiol.">
        <title>Genomic resolution of a cold subsurface aquifer community provides metabolic insights for novel microbes adapted to high CO concentrations.</title>
        <authorList>
            <person name="Probst A.J."/>
            <person name="Castelle C.J."/>
            <person name="Singh A."/>
            <person name="Brown C.T."/>
            <person name="Anantharaman K."/>
            <person name="Sharon I."/>
            <person name="Hug L.A."/>
            <person name="Burstein D."/>
            <person name="Emerson J.B."/>
            <person name="Thomas B.C."/>
            <person name="Banfield J.F."/>
        </authorList>
    </citation>
    <scope>NUCLEOTIDE SEQUENCE [LARGE SCALE GENOMIC DNA]</scope>
    <source>
        <strain evidence="9">CG2_30_33_13</strain>
    </source>
</reference>
<dbReference type="Pfam" id="PF01496">
    <property type="entry name" value="V_ATPase_I"/>
    <property type="match status" value="2"/>
</dbReference>
<feature type="transmembrane region" description="Helical" evidence="8">
    <location>
        <begin position="512"/>
        <end position="529"/>
    </location>
</feature>
<reference evidence="10" key="2">
    <citation type="submission" date="2017-09" db="EMBL/GenBank/DDBJ databases">
        <title>Depth-based differentiation of microbial function through sediment-hosted aquifers and enrichment of novel symbionts in the deep terrestrial subsurface.</title>
        <authorList>
            <person name="Probst A.J."/>
            <person name="Ladd B."/>
            <person name="Jarett J.K."/>
            <person name="Geller-Mcgrath D.E."/>
            <person name="Sieber C.M.K."/>
            <person name="Emerson J.B."/>
            <person name="Anantharaman K."/>
            <person name="Thomas B.C."/>
            <person name="Malmstrom R."/>
            <person name="Stieglmeier M."/>
            <person name="Klingl A."/>
            <person name="Woyke T."/>
            <person name="Ryan C.M."/>
            <person name="Banfield J.F."/>
        </authorList>
    </citation>
    <scope>NUCLEOTIDE SEQUENCE</scope>
    <source>
        <strain evidence="10">CG_4_8_14_3_um_filter_34_18</strain>
    </source>
</reference>
<dbReference type="InterPro" id="IPR002490">
    <property type="entry name" value="V-ATPase_116kDa_su"/>
</dbReference>
<gene>
    <name evidence="9" type="ORF">AUK42_02825</name>
    <name evidence="11" type="ORF">COZ07_08605</name>
    <name evidence="10" type="ORF">COZ58_05180</name>
</gene>
<evidence type="ECO:0000256" key="4">
    <source>
        <dbReference type="ARBA" id="ARBA00022692"/>
    </source>
</evidence>
<evidence type="ECO:0000313" key="14">
    <source>
        <dbReference type="Proteomes" id="UP000231493"/>
    </source>
</evidence>
<feature type="transmembrane region" description="Helical" evidence="8">
    <location>
        <begin position="573"/>
        <end position="593"/>
    </location>
</feature>
<dbReference type="EMBL" id="PFKO01000315">
    <property type="protein sequence ID" value="PIY31633.1"/>
    <property type="molecule type" value="Genomic_DNA"/>
</dbReference>
<evidence type="ECO:0000256" key="1">
    <source>
        <dbReference type="ARBA" id="ARBA00004141"/>
    </source>
</evidence>
<evidence type="ECO:0000256" key="3">
    <source>
        <dbReference type="ARBA" id="ARBA00022448"/>
    </source>
</evidence>
<dbReference type="EMBL" id="PFIP01000106">
    <property type="protein sequence ID" value="PIX34069.1"/>
    <property type="molecule type" value="Genomic_DNA"/>
</dbReference>
<dbReference type="PANTHER" id="PTHR11629">
    <property type="entry name" value="VACUOLAR PROTON ATPASES"/>
    <property type="match status" value="1"/>
</dbReference>
<dbReference type="GO" id="GO:0016471">
    <property type="term" value="C:vacuolar proton-transporting V-type ATPase complex"/>
    <property type="evidence" value="ECO:0007669"/>
    <property type="project" value="TreeGrafter"/>
</dbReference>
<dbReference type="AlphaFoldDB" id="A0A1J5GVW4"/>
<evidence type="ECO:0000313" key="12">
    <source>
        <dbReference type="Proteomes" id="UP000182763"/>
    </source>
</evidence>
<dbReference type="Proteomes" id="UP000231493">
    <property type="component" value="Unassembled WGS sequence"/>
</dbReference>
<keyword evidence="4 8" id="KW-0812">Transmembrane</keyword>
<reference evidence="13 14" key="3">
    <citation type="submission" date="2017-09" db="EMBL/GenBank/DDBJ databases">
        <title>Depth-based differentiation of microbial function through sediment-hosted aquifers and enrichment of novel symbionts in the deep terrestrial subsurface.</title>
        <authorList>
            <person name="Probst A.J."/>
            <person name="Ladd B."/>
            <person name="Jarett J.K."/>
            <person name="Geller-Mcgrath D.E."/>
            <person name="Sieber C.M."/>
            <person name="Emerson J.B."/>
            <person name="Anantharaman K."/>
            <person name="Thomas B.C."/>
            <person name="Malmstrom R."/>
            <person name="Stieglmeier M."/>
            <person name="Klingl A."/>
            <person name="Woyke T."/>
            <person name="Ryan C.M."/>
            <person name="Banfield J.F."/>
        </authorList>
    </citation>
    <scope>NUCLEOTIDE SEQUENCE [LARGE SCALE GENOMIC DNA]</scope>
    <source>
        <strain evidence="11">CG_4_10_14_3_um_filter_34_13</strain>
    </source>
</reference>
<feature type="transmembrane region" description="Helical" evidence="8">
    <location>
        <begin position="449"/>
        <end position="471"/>
    </location>
</feature>
<dbReference type="STRING" id="1805029.AUK42_02825"/>
<feature type="transmembrane region" description="Helical" evidence="8">
    <location>
        <begin position="369"/>
        <end position="399"/>
    </location>
</feature>
<dbReference type="GO" id="GO:0051117">
    <property type="term" value="F:ATPase binding"/>
    <property type="evidence" value="ECO:0007669"/>
    <property type="project" value="TreeGrafter"/>
</dbReference>
<evidence type="ECO:0000313" key="13">
    <source>
        <dbReference type="Proteomes" id="UP000230646"/>
    </source>
</evidence>
<sequence length="688" mass="77708">MSVEKMKSIGVIGKKTLLNRVLRLVALNGSMHMINALVRVNSTDFFLPPSEKNIEALEELPFLKPYSSKRDFTKDEEVVKSLLSLFSIKPQLRMEYLGEDYDYDDFMKQLSDIYAKVCSTADEIEEKVRSINKKREYIDNLKYLSRFSLDLSRFIYMKYLVFRLIRISRENYDKLKKNYENIPAVVLKVGVEGKYVIVASITPVSLEETLEKIFSSLNYTLLAIPTEFGGTAAKVTEELRKSIGEDQKVIEYLKKSSEDYRVKYITELKKGYSRLEMEKKTEELKSEIAMGNKLFFMFGFVPVSSVSRLKSELESQFGGEVIILVEDINKTGSGLTPPTKLSNIKLFRPFEILVKMYGTPAYREKDPTAFFALTYMLLFGAMFGDVGQGLILLFSGLILELGWKRTSLGGILSRIGLSSTVFGFVYGSVFGSEEILSPLIIRPMANINYMLVVAVVFGVVLILSSYIYNIINSSLGKNMEEGLFSRNGVVGLAFYLILLYTIFRVVVTHSNISPALAYTMMGLLILMVFKEPLANKLLHADKLYRGSPANYYIEEGFGVIETLLSMLSNTISFLRVGAFALTHVGLYIAFATLARMMSTSWGNLAVLVLGNIVIIVLEGLIVFIQALRLEYYELFSKYYRGDGIEYVPVKIKGISSVGRRISLYHKKRGIPLGIGIYIYNIINLKGGF</sequence>
<evidence type="ECO:0000256" key="8">
    <source>
        <dbReference type="SAM" id="Phobius"/>
    </source>
</evidence>
<evidence type="ECO:0000256" key="5">
    <source>
        <dbReference type="ARBA" id="ARBA00022989"/>
    </source>
</evidence>
<comment type="similarity">
    <text evidence="2">Belongs to the V-ATPase 116 kDa subunit family.</text>
</comment>
<dbReference type="Proteomes" id="UP000230646">
    <property type="component" value="Unassembled WGS sequence"/>
</dbReference>
<feature type="transmembrane region" description="Helical" evidence="8">
    <location>
        <begin position="483"/>
        <end position="506"/>
    </location>
</feature>
<evidence type="ECO:0000256" key="6">
    <source>
        <dbReference type="ARBA" id="ARBA00023065"/>
    </source>
</evidence>
<accession>A0A2M7PLY4</accession>
<dbReference type="PANTHER" id="PTHR11629:SF63">
    <property type="entry name" value="V-TYPE PROTON ATPASE SUBUNIT A"/>
    <property type="match status" value="1"/>
</dbReference>
<keyword evidence="7 8" id="KW-0472">Membrane</keyword>
<evidence type="ECO:0000313" key="9">
    <source>
        <dbReference type="EMBL" id="OIP71950.1"/>
    </source>
</evidence>
<keyword evidence="3" id="KW-0813">Transport</keyword>
<dbReference type="GO" id="GO:0046961">
    <property type="term" value="F:proton-transporting ATPase activity, rotational mechanism"/>
    <property type="evidence" value="ECO:0007669"/>
    <property type="project" value="InterPro"/>
</dbReference>
<dbReference type="GO" id="GO:0007035">
    <property type="term" value="P:vacuolar acidification"/>
    <property type="evidence" value="ECO:0007669"/>
    <property type="project" value="TreeGrafter"/>
</dbReference>
<keyword evidence="5 8" id="KW-1133">Transmembrane helix</keyword>
<evidence type="ECO:0000313" key="11">
    <source>
        <dbReference type="EMBL" id="PIY31633.1"/>
    </source>
</evidence>
<evidence type="ECO:0000256" key="7">
    <source>
        <dbReference type="ARBA" id="ARBA00023136"/>
    </source>
</evidence>
<protein>
    <submittedName>
        <fullName evidence="9">ATPase</fullName>
    </submittedName>
</protein>
<dbReference type="GO" id="GO:0033179">
    <property type="term" value="C:proton-transporting V-type ATPase, V0 domain"/>
    <property type="evidence" value="ECO:0007669"/>
    <property type="project" value="InterPro"/>
</dbReference>
<organism evidence="9 12">
    <name type="scientific">Candidatus Infernicultor aquiphilus</name>
    <dbReference type="NCBI Taxonomy" id="1805029"/>
    <lineage>
        <taxon>Bacteria</taxon>
        <taxon>Pseudomonadati</taxon>
        <taxon>Atribacterota</taxon>
        <taxon>Candidatus Phoenicimicrobiia</taxon>
        <taxon>Candidatus Pheonicimicrobiales</taxon>
        <taxon>Candidatus Phoenicimicrobiaceae</taxon>
        <taxon>Candidatus Infernicultor</taxon>
    </lineage>
</organism>
<dbReference type="Proteomes" id="UP000182763">
    <property type="component" value="Unassembled WGS sequence"/>
</dbReference>
<comment type="subcellular location">
    <subcellularLocation>
        <location evidence="1">Membrane</location>
        <topology evidence="1">Multi-pass membrane protein</topology>
    </subcellularLocation>
</comment>
<accession>A0A2M7K7E5</accession>
<proteinExistence type="inferred from homology"/>
<feature type="transmembrane region" description="Helical" evidence="8">
    <location>
        <begin position="605"/>
        <end position="627"/>
    </location>
</feature>
<accession>A0A1J5GVW4</accession>
<evidence type="ECO:0000313" key="10">
    <source>
        <dbReference type="EMBL" id="PIX34069.1"/>
    </source>
</evidence>
<feature type="transmembrane region" description="Helical" evidence="8">
    <location>
        <begin position="411"/>
        <end position="429"/>
    </location>
</feature>
<name>A0A1J5GVW4_9BACT</name>
<evidence type="ECO:0000256" key="2">
    <source>
        <dbReference type="ARBA" id="ARBA00009904"/>
    </source>
</evidence>